<sequence>MQRVVNDVQDQSPNGSSSSSLVVADERLRPEGRDESSPTISIDDYEKGRFYDGVYAPSGFDMMSILMRVATRPQPKIDLGAVDFDAAIILCDTAAHDSPIVYVSEGFEILTGYTSREVIGRNCRFLQWPQGLATQHGLRSGSPGLSPQAKKRQRHFSIPAEQIQHDQEQLHELHKLLVRREEAQVTITNYKKGGIPFTNLLTVVPISWDESDGDGRYMVGFQAEKMAKDAMETLPPDQLESQLSTIDLLMAMFPDPSELDITPEALACLDRLRASLDGEQAPQPQTTSTTIIPTDLSLAVHIALDAAHSIQLNIHVPFRRARTLSTDEPTEPPPPTLSLRQPTWISRAQLSTLTAALPPDVFEAIDHIRDSGPDLIATATATAASTQTPTSNVSTTSPAADGVGIDSSAKAPLVRVWFYFPSLSTRAKRTDMVSHAPTYGLTGFVLAGKPGVLCVEGTSDSIDAYMRFIKSVSWGDVPSHQKKVSERYRQEGEEGEGASGVVRRFEGMVEITETVGERHGARANRGDMAALRAWLGEKGLEGAFEKVIFS</sequence>
<keyword evidence="2" id="KW-1185">Reference proteome</keyword>
<evidence type="ECO:0000313" key="2">
    <source>
        <dbReference type="Proteomes" id="UP001320706"/>
    </source>
</evidence>
<organism evidence="1 2">
    <name type="scientific">Zalaria obscura</name>
    <dbReference type="NCBI Taxonomy" id="2024903"/>
    <lineage>
        <taxon>Eukaryota</taxon>
        <taxon>Fungi</taxon>
        <taxon>Dikarya</taxon>
        <taxon>Ascomycota</taxon>
        <taxon>Pezizomycotina</taxon>
        <taxon>Dothideomycetes</taxon>
        <taxon>Dothideomycetidae</taxon>
        <taxon>Dothideales</taxon>
        <taxon>Zalariaceae</taxon>
        <taxon>Zalaria</taxon>
    </lineage>
</organism>
<dbReference type="EMBL" id="JAMKPW020000002">
    <property type="protein sequence ID" value="KAK8220101.1"/>
    <property type="molecule type" value="Genomic_DNA"/>
</dbReference>
<name>A0ACC3SN35_9PEZI</name>
<accession>A0ACC3SN35</accession>
<comment type="caution">
    <text evidence="1">The sequence shown here is derived from an EMBL/GenBank/DDBJ whole genome shotgun (WGS) entry which is preliminary data.</text>
</comment>
<gene>
    <name evidence="1" type="ORF">M8818_000517</name>
</gene>
<proteinExistence type="predicted"/>
<reference evidence="1" key="1">
    <citation type="submission" date="2024-02" db="EMBL/GenBank/DDBJ databases">
        <title>Metagenome Assembled Genome of Zalaria obscura JY119.</title>
        <authorList>
            <person name="Vighnesh L."/>
            <person name="Jagadeeshwari U."/>
            <person name="Venkata Ramana C."/>
            <person name="Sasikala C."/>
        </authorList>
    </citation>
    <scope>NUCLEOTIDE SEQUENCE</scope>
    <source>
        <strain evidence="1">JY119</strain>
    </source>
</reference>
<evidence type="ECO:0000313" key="1">
    <source>
        <dbReference type="EMBL" id="KAK8220101.1"/>
    </source>
</evidence>
<dbReference type="Proteomes" id="UP001320706">
    <property type="component" value="Unassembled WGS sequence"/>
</dbReference>
<protein>
    <submittedName>
        <fullName evidence="1">Uncharacterized protein</fullName>
    </submittedName>
</protein>